<dbReference type="Proteomes" id="UP001597063">
    <property type="component" value="Unassembled WGS sequence"/>
</dbReference>
<protein>
    <recommendedName>
        <fullName evidence="4">Holin</fullName>
    </recommendedName>
</protein>
<feature type="transmembrane region" description="Helical" evidence="1">
    <location>
        <begin position="12"/>
        <end position="31"/>
    </location>
</feature>
<keyword evidence="1" id="KW-1133">Transmembrane helix</keyword>
<name>A0ABW2XD44_9ACTN</name>
<organism evidence="2 3">
    <name type="scientific">Actinomadura fibrosa</name>
    <dbReference type="NCBI Taxonomy" id="111802"/>
    <lineage>
        <taxon>Bacteria</taxon>
        <taxon>Bacillati</taxon>
        <taxon>Actinomycetota</taxon>
        <taxon>Actinomycetes</taxon>
        <taxon>Streptosporangiales</taxon>
        <taxon>Thermomonosporaceae</taxon>
        <taxon>Actinomadura</taxon>
    </lineage>
</organism>
<keyword evidence="1" id="KW-0812">Transmembrane</keyword>
<evidence type="ECO:0008006" key="4">
    <source>
        <dbReference type="Google" id="ProtNLM"/>
    </source>
</evidence>
<dbReference type="EMBL" id="JBHTGP010000003">
    <property type="protein sequence ID" value="MFD0684363.1"/>
    <property type="molecule type" value="Genomic_DNA"/>
</dbReference>
<sequence length="91" mass="9740">MTENSWLGRGVALFTPVFAVAAGWLAGVVASHVPGAHLDEAQVTAFMVATMTSVLGAAWKWLQGWQQHERLVAEGQAAPIKATRKKRGRSA</sequence>
<comment type="caution">
    <text evidence="2">The sequence shown here is derived from an EMBL/GenBank/DDBJ whole genome shotgun (WGS) entry which is preliminary data.</text>
</comment>
<accession>A0ABW2XD44</accession>
<keyword evidence="1" id="KW-0472">Membrane</keyword>
<proteinExistence type="predicted"/>
<evidence type="ECO:0000313" key="2">
    <source>
        <dbReference type="EMBL" id="MFD0684363.1"/>
    </source>
</evidence>
<evidence type="ECO:0000256" key="1">
    <source>
        <dbReference type="SAM" id="Phobius"/>
    </source>
</evidence>
<feature type="transmembrane region" description="Helical" evidence="1">
    <location>
        <begin position="43"/>
        <end position="62"/>
    </location>
</feature>
<dbReference type="RefSeq" id="WP_131756741.1">
    <property type="nucleotide sequence ID" value="NZ_CAACUY010000020.1"/>
</dbReference>
<gene>
    <name evidence="2" type="ORF">ACFQZM_07650</name>
</gene>
<keyword evidence="3" id="KW-1185">Reference proteome</keyword>
<reference evidence="3" key="1">
    <citation type="journal article" date="2019" name="Int. J. Syst. Evol. Microbiol.">
        <title>The Global Catalogue of Microorganisms (GCM) 10K type strain sequencing project: providing services to taxonomists for standard genome sequencing and annotation.</title>
        <authorList>
            <consortium name="The Broad Institute Genomics Platform"/>
            <consortium name="The Broad Institute Genome Sequencing Center for Infectious Disease"/>
            <person name="Wu L."/>
            <person name="Ma J."/>
        </authorList>
    </citation>
    <scope>NUCLEOTIDE SEQUENCE [LARGE SCALE GENOMIC DNA]</scope>
    <source>
        <strain evidence="3">JCM 9371</strain>
    </source>
</reference>
<evidence type="ECO:0000313" key="3">
    <source>
        <dbReference type="Proteomes" id="UP001597063"/>
    </source>
</evidence>